<accession>A0ABQ5BKP6</accession>
<comment type="caution">
    <text evidence="1">The sequence shown here is derived from an EMBL/GenBank/DDBJ whole genome shotgun (WGS) entry which is preliminary data.</text>
</comment>
<name>A0ABQ5BKP6_9ASTR</name>
<dbReference type="EMBL" id="BQNB010013371">
    <property type="protein sequence ID" value="GJT15113.1"/>
    <property type="molecule type" value="Genomic_DNA"/>
</dbReference>
<evidence type="ECO:0000313" key="1">
    <source>
        <dbReference type="EMBL" id="GJT15113.1"/>
    </source>
</evidence>
<reference evidence="1" key="2">
    <citation type="submission" date="2022-01" db="EMBL/GenBank/DDBJ databases">
        <authorList>
            <person name="Yamashiro T."/>
            <person name="Shiraishi A."/>
            <person name="Satake H."/>
            <person name="Nakayama K."/>
        </authorList>
    </citation>
    <scope>NUCLEOTIDE SEQUENCE</scope>
</reference>
<organism evidence="1 2">
    <name type="scientific">Tanacetum coccineum</name>
    <dbReference type="NCBI Taxonomy" id="301880"/>
    <lineage>
        <taxon>Eukaryota</taxon>
        <taxon>Viridiplantae</taxon>
        <taxon>Streptophyta</taxon>
        <taxon>Embryophyta</taxon>
        <taxon>Tracheophyta</taxon>
        <taxon>Spermatophyta</taxon>
        <taxon>Magnoliopsida</taxon>
        <taxon>eudicotyledons</taxon>
        <taxon>Gunneridae</taxon>
        <taxon>Pentapetalae</taxon>
        <taxon>asterids</taxon>
        <taxon>campanulids</taxon>
        <taxon>Asterales</taxon>
        <taxon>Asteraceae</taxon>
        <taxon>Asteroideae</taxon>
        <taxon>Anthemideae</taxon>
        <taxon>Anthemidinae</taxon>
        <taxon>Tanacetum</taxon>
    </lineage>
</organism>
<keyword evidence="2" id="KW-1185">Reference proteome</keyword>
<proteinExistence type="predicted"/>
<gene>
    <name evidence="1" type="ORF">Tco_0873819</name>
</gene>
<evidence type="ECO:0000313" key="2">
    <source>
        <dbReference type="Proteomes" id="UP001151760"/>
    </source>
</evidence>
<protein>
    <submittedName>
        <fullName evidence="1">Uncharacterized protein</fullName>
    </submittedName>
</protein>
<reference evidence="1" key="1">
    <citation type="journal article" date="2022" name="Int. J. Mol. Sci.">
        <title>Draft Genome of Tanacetum Coccineum: Genomic Comparison of Closely Related Tanacetum-Family Plants.</title>
        <authorList>
            <person name="Yamashiro T."/>
            <person name="Shiraishi A."/>
            <person name="Nakayama K."/>
            <person name="Satake H."/>
        </authorList>
    </citation>
    <scope>NUCLEOTIDE SEQUENCE</scope>
</reference>
<sequence length="94" mass="10264">MGGDDDTITVDTIRRAAMKRQTSLAIDEVFYNKTRSKQDAVAAIECGARREAVLWVAISSVGTIAGVCALHTVHGLPLEDLQQLKKVWKLSINP</sequence>
<dbReference type="Proteomes" id="UP001151760">
    <property type="component" value="Unassembled WGS sequence"/>
</dbReference>